<evidence type="ECO:0000313" key="8">
    <source>
        <dbReference type="EMBL" id="TKV68950.1"/>
    </source>
</evidence>
<keyword evidence="9" id="KW-1185">Reference proteome</keyword>
<keyword evidence="4 6" id="KW-1133">Transmembrane helix</keyword>
<comment type="caution">
    <text evidence="8">The sequence shown here is derived from an EMBL/GenBank/DDBJ whole genome shotgun (WGS) entry which is preliminary data.</text>
</comment>
<evidence type="ECO:0000256" key="4">
    <source>
        <dbReference type="ARBA" id="ARBA00022989"/>
    </source>
</evidence>
<keyword evidence="3 6" id="KW-0812">Transmembrane</keyword>
<dbReference type="Proteomes" id="UP000308488">
    <property type="component" value="Unassembled WGS sequence"/>
</dbReference>
<evidence type="ECO:0000256" key="3">
    <source>
        <dbReference type="ARBA" id="ARBA00022692"/>
    </source>
</evidence>
<keyword evidence="6" id="KW-1003">Cell membrane</keyword>
<proteinExistence type="inferred from homology"/>
<accession>A0A4U6R5E5</accession>
<dbReference type="PANTHER" id="PTHR23427">
    <property type="entry name" value="SURFEIT LOCUS PROTEIN"/>
    <property type="match status" value="1"/>
</dbReference>
<dbReference type="PROSITE" id="PS50895">
    <property type="entry name" value="SURF1"/>
    <property type="match status" value="1"/>
</dbReference>
<dbReference type="RefSeq" id="WP_137436567.1">
    <property type="nucleotide sequence ID" value="NZ_JANRHC010000002.1"/>
</dbReference>
<keyword evidence="5 6" id="KW-0472">Membrane</keyword>
<reference evidence="8 9" key="1">
    <citation type="submission" date="2019-05" db="EMBL/GenBank/DDBJ databases">
        <title>Marinobacter panjinensis sp. nov., a moderately halophilic bacterium isolated from sea tidal flat environment.</title>
        <authorList>
            <person name="Yang W."/>
            <person name="An M."/>
            <person name="He W."/>
            <person name="Luo X."/>
            <person name="Zhu L."/>
            <person name="Chen G."/>
            <person name="Zhang Y."/>
            <person name="Wang Y."/>
        </authorList>
    </citation>
    <scope>NUCLEOTIDE SEQUENCE [LARGE SCALE GENOMIC DNA]</scope>
    <source>
        <strain evidence="8 9">PJ-16</strain>
    </source>
</reference>
<feature type="region of interest" description="Disordered" evidence="7">
    <location>
        <begin position="148"/>
        <end position="171"/>
    </location>
</feature>
<comment type="similarity">
    <text evidence="2 6">Belongs to the SURF1 family.</text>
</comment>
<protein>
    <recommendedName>
        <fullName evidence="6">SURF1-like protein</fullName>
    </recommendedName>
</protein>
<feature type="transmembrane region" description="Helical" evidence="6">
    <location>
        <begin position="16"/>
        <end position="35"/>
    </location>
</feature>
<evidence type="ECO:0000256" key="5">
    <source>
        <dbReference type="ARBA" id="ARBA00023136"/>
    </source>
</evidence>
<dbReference type="AlphaFoldDB" id="A0A4U6R5E5"/>
<dbReference type="EMBL" id="SZYH01000001">
    <property type="protein sequence ID" value="TKV68950.1"/>
    <property type="molecule type" value="Genomic_DNA"/>
</dbReference>
<evidence type="ECO:0000256" key="6">
    <source>
        <dbReference type="RuleBase" id="RU363076"/>
    </source>
</evidence>
<evidence type="ECO:0000313" key="9">
    <source>
        <dbReference type="Proteomes" id="UP000308488"/>
    </source>
</evidence>
<gene>
    <name evidence="8" type="ORF">FDP08_13030</name>
</gene>
<feature type="compositionally biased region" description="Basic and acidic residues" evidence="7">
    <location>
        <begin position="154"/>
        <end position="164"/>
    </location>
</feature>
<feature type="transmembrane region" description="Helical" evidence="6">
    <location>
        <begin position="215"/>
        <end position="234"/>
    </location>
</feature>
<evidence type="ECO:0000256" key="7">
    <source>
        <dbReference type="SAM" id="MobiDB-lite"/>
    </source>
</evidence>
<dbReference type="GO" id="GO:0005886">
    <property type="term" value="C:plasma membrane"/>
    <property type="evidence" value="ECO:0007669"/>
    <property type="project" value="UniProtKB-SubCell"/>
</dbReference>
<evidence type="ECO:0000256" key="1">
    <source>
        <dbReference type="ARBA" id="ARBA00004370"/>
    </source>
</evidence>
<sequence>MSDPADQSRRQWHFDWRLLLFSGLFLPLLIGLGVWQLERAQEKKTQLAQWQQEAGSLSWVELEAAGLEAGQPVTISGRYGETSWLLDNRTRDGAPGYEVLTLFFPEQGRSVVVNRGWLQAPRRRDELPEISRPNGDVRLQGRLSDFPEPPVLKDVSRESDEWPRRTQSLSHQQAQEVQADVAGLVLRLSGPEQPGAYRADWAPDMMGPQTHYGYALQWFSLAAALVILTVVASYRKTGANDDNDNG</sequence>
<evidence type="ECO:0000256" key="2">
    <source>
        <dbReference type="ARBA" id="ARBA00007165"/>
    </source>
</evidence>
<comment type="subcellular location">
    <subcellularLocation>
        <location evidence="6">Cell membrane</location>
        <topology evidence="6">Multi-pass membrane protein</topology>
    </subcellularLocation>
    <subcellularLocation>
        <location evidence="1">Membrane</location>
    </subcellularLocation>
</comment>
<name>A0A4U6R5E5_9GAMM</name>
<dbReference type="Pfam" id="PF02104">
    <property type="entry name" value="SURF1"/>
    <property type="match status" value="1"/>
</dbReference>
<organism evidence="8 9">
    <name type="scientific">Marinobacter panjinensis</name>
    <dbReference type="NCBI Taxonomy" id="2576384"/>
    <lineage>
        <taxon>Bacteria</taxon>
        <taxon>Pseudomonadati</taxon>
        <taxon>Pseudomonadota</taxon>
        <taxon>Gammaproteobacteria</taxon>
        <taxon>Pseudomonadales</taxon>
        <taxon>Marinobacteraceae</taxon>
        <taxon>Marinobacter</taxon>
    </lineage>
</organism>
<dbReference type="CDD" id="cd06662">
    <property type="entry name" value="SURF1"/>
    <property type="match status" value="1"/>
</dbReference>
<dbReference type="PANTHER" id="PTHR23427:SF2">
    <property type="entry name" value="SURFEIT LOCUS PROTEIN 1"/>
    <property type="match status" value="1"/>
</dbReference>
<dbReference type="OrthoDB" id="9789940at2"/>
<dbReference type="InterPro" id="IPR045214">
    <property type="entry name" value="Surf1/Surf4"/>
</dbReference>
<dbReference type="InterPro" id="IPR002994">
    <property type="entry name" value="Surf1/Shy1"/>
</dbReference>